<comment type="similarity">
    <text evidence="2">Belongs to the CWC21 family.</text>
</comment>
<evidence type="ECO:0000313" key="8">
    <source>
        <dbReference type="EMBL" id="KAG0251155.1"/>
    </source>
</evidence>
<dbReference type="OrthoDB" id="10267305at2759"/>
<dbReference type="AlphaFoldDB" id="A0A9P6PSF6"/>
<gene>
    <name evidence="8" type="primary">CWC21</name>
    <name evidence="8" type="ORF">BG011_007806</name>
</gene>
<dbReference type="GO" id="GO:0006397">
    <property type="term" value="P:mRNA processing"/>
    <property type="evidence" value="ECO:0007669"/>
    <property type="project" value="UniProtKB-KW"/>
</dbReference>
<evidence type="ECO:0000256" key="5">
    <source>
        <dbReference type="ARBA" id="ARBA00023187"/>
    </source>
</evidence>
<reference evidence="8" key="1">
    <citation type="journal article" date="2020" name="Fungal Divers.">
        <title>Resolving the Mortierellaceae phylogeny through synthesis of multi-gene phylogenetics and phylogenomics.</title>
        <authorList>
            <person name="Vandepol N."/>
            <person name="Liber J."/>
            <person name="Desiro A."/>
            <person name="Na H."/>
            <person name="Kennedy M."/>
            <person name="Barry K."/>
            <person name="Grigoriev I.V."/>
            <person name="Miller A.N."/>
            <person name="O'Donnell K."/>
            <person name="Stajich J.E."/>
            <person name="Bonito G."/>
        </authorList>
    </citation>
    <scope>NUCLEOTIDE SEQUENCE</scope>
    <source>
        <strain evidence="8">KOD948</strain>
    </source>
</reference>
<evidence type="ECO:0000256" key="3">
    <source>
        <dbReference type="ARBA" id="ARBA00022664"/>
    </source>
</evidence>
<evidence type="ECO:0000259" key="7">
    <source>
        <dbReference type="SMART" id="SM01115"/>
    </source>
</evidence>
<dbReference type="PANTHER" id="PTHR36562:SF5">
    <property type="entry name" value="SERINE_ARGININE REPETITIVE MATRIX 2"/>
    <property type="match status" value="1"/>
</dbReference>
<keyword evidence="4" id="KW-0747">Spliceosome</keyword>
<keyword evidence="3" id="KW-0507">mRNA processing</keyword>
<evidence type="ECO:0000256" key="4">
    <source>
        <dbReference type="ARBA" id="ARBA00022728"/>
    </source>
</evidence>
<dbReference type="Proteomes" id="UP000726737">
    <property type="component" value="Unassembled WGS sequence"/>
</dbReference>
<organism evidence="8 9">
    <name type="scientific">Mortierella polycephala</name>
    <dbReference type="NCBI Taxonomy" id="41804"/>
    <lineage>
        <taxon>Eukaryota</taxon>
        <taxon>Fungi</taxon>
        <taxon>Fungi incertae sedis</taxon>
        <taxon>Mucoromycota</taxon>
        <taxon>Mortierellomycotina</taxon>
        <taxon>Mortierellomycetes</taxon>
        <taxon>Mortierellales</taxon>
        <taxon>Mortierellaceae</taxon>
        <taxon>Mortierella</taxon>
    </lineage>
</organism>
<sequence>MSYNGIGLSTARGSGTNGYIVRNLSALKLRRRDFKPTDPYDDEPKIRKPNADLVLHEQKRSIEVKCATLQAELEDEGTPDDEVERQVGQLRTKLTDLLQKATVAAALAVTRAAEREIAQKEAAEARAVEIVITFAFSFSVPISFSPAVCTSLPLPLPFDAEISIQISFRGPFSFSFSDSFAFALTCC</sequence>
<evidence type="ECO:0000256" key="6">
    <source>
        <dbReference type="ARBA" id="ARBA00023242"/>
    </source>
</evidence>
<dbReference type="GO" id="GO:0008380">
    <property type="term" value="P:RNA splicing"/>
    <property type="evidence" value="ECO:0007669"/>
    <property type="project" value="UniProtKB-KW"/>
</dbReference>
<feature type="domain" description="CWF21" evidence="7">
    <location>
        <begin position="54"/>
        <end position="99"/>
    </location>
</feature>
<name>A0A9P6PSF6_9FUNG</name>
<comment type="caution">
    <text evidence="8">The sequence shown here is derived from an EMBL/GenBank/DDBJ whole genome shotgun (WGS) entry which is preliminary data.</text>
</comment>
<dbReference type="EMBL" id="JAAAJA010000614">
    <property type="protein sequence ID" value="KAG0251155.1"/>
    <property type="molecule type" value="Genomic_DNA"/>
</dbReference>
<dbReference type="InterPro" id="IPR013170">
    <property type="entry name" value="mRNA_splic_Cwf21_dom"/>
</dbReference>
<dbReference type="Pfam" id="PF08312">
    <property type="entry name" value="cwf21"/>
    <property type="match status" value="1"/>
</dbReference>
<dbReference type="PANTHER" id="PTHR36562">
    <property type="entry name" value="SERINE/ARGININE REPETITIVE MATRIX 2"/>
    <property type="match status" value="1"/>
</dbReference>
<keyword evidence="5" id="KW-0508">mRNA splicing</keyword>
<evidence type="ECO:0000313" key="9">
    <source>
        <dbReference type="Proteomes" id="UP000726737"/>
    </source>
</evidence>
<accession>A0A9P6PSF6</accession>
<protein>
    <submittedName>
        <fullName evidence="8">RNA-splicing factor</fullName>
    </submittedName>
</protein>
<evidence type="ECO:0000256" key="1">
    <source>
        <dbReference type="ARBA" id="ARBA00004123"/>
    </source>
</evidence>
<dbReference type="Gene3D" id="6.10.140.420">
    <property type="match status" value="1"/>
</dbReference>
<evidence type="ECO:0000256" key="2">
    <source>
        <dbReference type="ARBA" id="ARBA00005954"/>
    </source>
</evidence>
<dbReference type="SMART" id="SM01115">
    <property type="entry name" value="cwf21"/>
    <property type="match status" value="1"/>
</dbReference>
<proteinExistence type="inferred from homology"/>
<dbReference type="GO" id="GO:0005681">
    <property type="term" value="C:spliceosomal complex"/>
    <property type="evidence" value="ECO:0007669"/>
    <property type="project" value="UniProtKB-KW"/>
</dbReference>
<comment type="subcellular location">
    <subcellularLocation>
        <location evidence="1">Nucleus</location>
    </subcellularLocation>
</comment>
<keyword evidence="9" id="KW-1185">Reference proteome</keyword>
<keyword evidence="6" id="KW-0539">Nucleus</keyword>
<dbReference type="InterPro" id="IPR051372">
    <property type="entry name" value="CWC21"/>
</dbReference>
<dbReference type="CDD" id="cd21372">
    <property type="entry name" value="cwf21_CWC21-like"/>
    <property type="match status" value="1"/>
</dbReference>